<comment type="caution">
    <text evidence="1">The sequence shown here is derived from an EMBL/GenBank/DDBJ whole genome shotgun (WGS) entry which is preliminary data.</text>
</comment>
<accession>A0ABV0VDA5</accession>
<dbReference type="EMBL" id="JAHRIQ010105205">
    <property type="protein sequence ID" value="MEQ2255265.1"/>
    <property type="molecule type" value="Genomic_DNA"/>
</dbReference>
<sequence length="105" mass="11828">MGFLIGNVHRVGAGVTAPSDLLVLVGQFQPACHHSVHHVKSFRNKIWKISPDDEILKDQKLLLQEDLTQADRMGRNWLWPLVETSGEQGKRAGFRGPRAYIEGKK</sequence>
<reference evidence="1 2" key="1">
    <citation type="submission" date="2021-06" db="EMBL/GenBank/DDBJ databases">
        <authorList>
            <person name="Palmer J.M."/>
        </authorList>
    </citation>
    <scope>NUCLEOTIDE SEQUENCE [LARGE SCALE GENOMIC DNA]</scope>
    <source>
        <strain evidence="2">if_2019</strain>
        <tissue evidence="1">Muscle</tissue>
    </source>
</reference>
<name>A0ABV0VDA5_9TELE</name>
<protein>
    <submittedName>
        <fullName evidence="1">Uncharacterized protein</fullName>
    </submittedName>
</protein>
<dbReference type="Proteomes" id="UP001482620">
    <property type="component" value="Unassembled WGS sequence"/>
</dbReference>
<organism evidence="1 2">
    <name type="scientific">Ilyodon furcidens</name>
    <name type="common">goldbreast splitfin</name>
    <dbReference type="NCBI Taxonomy" id="33524"/>
    <lineage>
        <taxon>Eukaryota</taxon>
        <taxon>Metazoa</taxon>
        <taxon>Chordata</taxon>
        <taxon>Craniata</taxon>
        <taxon>Vertebrata</taxon>
        <taxon>Euteleostomi</taxon>
        <taxon>Actinopterygii</taxon>
        <taxon>Neopterygii</taxon>
        <taxon>Teleostei</taxon>
        <taxon>Neoteleostei</taxon>
        <taxon>Acanthomorphata</taxon>
        <taxon>Ovalentaria</taxon>
        <taxon>Atherinomorphae</taxon>
        <taxon>Cyprinodontiformes</taxon>
        <taxon>Goodeidae</taxon>
        <taxon>Ilyodon</taxon>
    </lineage>
</organism>
<proteinExistence type="predicted"/>
<gene>
    <name evidence="1" type="ORF">ILYODFUR_012095</name>
</gene>
<evidence type="ECO:0000313" key="2">
    <source>
        <dbReference type="Proteomes" id="UP001482620"/>
    </source>
</evidence>
<evidence type="ECO:0000313" key="1">
    <source>
        <dbReference type="EMBL" id="MEQ2255265.1"/>
    </source>
</evidence>
<keyword evidence="2" id="KW-1185">Reference proteome</keyword>